<keyword evidence="1" id="KW-0472">Membrane</keyword>
<keyword evidence="1" id="KW-0812">Transmembrane</keyword>
<dbReference type="EMBL" id="CP047180">
    <property type="protein sequence ID" value="QHC62700.1"/>
    <property type="molecule type" value="Genomic_DNA"/>
</dbReference>
<proteinExistence type="predicted"/>
<dbReference type="Proteomes" id="UP000464597">
    <property type="component" value="Chromosome"/>
</dbReference>
<keyword evidence="1" id="KW-1133">Transmembrane helix</keyword>
<organism evidence="2 3">
    <name type="scientific">Rathayibacter festucae</name>
    <dbReference type="NCBI Taxonomy" id="110937"/>
    <lineage>
        <taxon>Bacteria</taxon>
        <taxon>Bacillati</taxon>
        <taxon>Actinomycetota</taxon>
        <taxon>Actinomycetes</taxon>
        <taxon>Micrococcales</taxon>
        <taxon>Microbacteriaceae</taxon>
        <taxon>Rathayibacter</taxon>
    </lineage>
</organism>
<dbReference type="RefSeq" id="WP_159422638.1">
    <property type="nucleotide sequence ID" value="NZ_CP047180.1"/>
</dbReference>
<reference evidence="3" key="1">
    <citation type="submission" date="2019-12" db="EMBL/GenBank/DDBJ databases">
        <title>Complete and draft genome sequences of new strains and members of some known species of the genus Rathayibacter isolated from plants.</title>
        <authorList>
            <person name="Tarlachkov S.V."/>
            <person name="Starodumova I.P."/>
            <person name="Dorofeeva L.V."/>
            <person name="Prisyazhnaya N.V."/>
            <person name="Leyn S."/>
            <person name="Zlamal J."/>
            <person name="Elan M."/>
            <person name="Osterman A.L."/>
            <person name="Nadler S."/>
            <person name="Subbotin S.A."/>
            <person name="Evtushenko L.I."/>
        </authorList>
    </citation>
    <scope>NUCLEOTIDE SEQUENCE [LARGE SCALE GENOMIC DNA]</scope>
    <source>
        <strain evidence="3">VKM Ac-2802</strain>
    </source>
</reference>
<evidence type="ECO:0000313" key="2">
    <source>
        <dbReference type="EMBL" id="QHC62700.1"/>
    </source>
</evidence>
<evidence type="ECO:0000256" key="1">
    <source>
        <dbReference type="SAM" id="Phobius"/>
    </source>
</evidence>
<accession>A0ABX6GYU0</accession>
<keyword evidence="3" id="KW-1185">Reference proteome</keyword>
<protein>
    <submittedName>
        <fullName evidence="2">Uncharacterized protein</fullName>
    </submittedName>
</protein>
<name>A0ABX6GYU0_9MICO</name>
<gene>
    <name evidence="2" type="ORF">GSU69_08410</name>
</gene>
<evidence type="ECO:0000313" key="3">
    <source>
        <dbReference type="Proteomes" id="UP000464597"/>
    </source>
</evidence>
<sequence length="114" mass="11941">MRPLRRRLPGWALVLLSVPLGLASIALGWTFDGMDPMSVQCSRGPFPEAGDPSESFRVTGDPTLLPLGVTCTYDADGDDVGPQTIHHDDFPATVGLLVSVLALGGGGALVLVRD</sequence>
<feature type="transmembrane region" description="Helical" evidence="1">
    <location>
        <begin position="90"/>
        <end position="112"/>
    </location>
</feature>